<evidence type="ECO:0000256" key="5">
    <source>
        <dbReference type="ARBA" id="ARBA00022840"/>
    </source>
</evidence>
<evidence type="ECO:0000256" key="3">
    <source>
        <dbReference type="ARBA" id="ARBA00022598"/>
    </source>
</evidence>
<evidence type="ECO:0000256" key="8">
    <source>
        <dbReference type="ARBA" id="ARBA00047380"/>
    </source>
</evidence>
<dbReference type="InterPro" id="IPR017959">
    <property type="entry name" value="Asn/Gln-tRNA_amidoTrfase_suB/E"/>
</dbReference>
<dbReference type="SMART" id="SM00845">
    <property type="entry name" value="GatB_Yqey"/>
    <property type="match status" value="1"/>
</dbReference>
<dbReference type="PROSITE" id="PS01234">
    <property type="entry name" value="GATB"/>
    <property type="match status" value="1"/>
</dbReference>
<dbReference type="AlphaFoldDB" id="A0A2H0RGD8"/>
<evidence type="ECO:0000256" key="9">
    <source>
        <dbReference type="ARBA" id="ARBA00047913"/>
    </source>
</evidence>
<dbReference type="EMBL" id="PCYJ01000009">
    <property type="protein sequence ID" value="PIR45612.1"/>
    <property type="molecule type" value="Genomic_DNA"/>
</dbReference>
<comment type="catalytic activity">
    <reaction evidence="8 10">
        <text>L-aspartyl-tRNA(Asn) + L-glutamine + ATP + H2O = L-asparaginyl-tRNA(Asn) + L-glutamate + ADP + phosphate + 2 H(+)</text>
        <dbReference type="Rhea" id="RHEA:14513"/>
        <dbReference type="Rhea" id="RHEA-COMP:9674"/>
        <dbReference type="Rhea" id="RHEA-COMP:9677"/>
        <dbReference type="ChEBI" id="CHEBI:15377"/>
        <dbReference type="ChEBI" id="CHEBI:15378"/>
        <dbReference type="ChEBI" id="CHEBI:29985"/>
        <dbReference type="ChEBI" id="CHEBI:30616"/>
        <dbReference type="ChEBI" id="CHEBI:43474"/>
        <dbReference type="ChEBI" id="CHEBI:58359"/>
        <dbReference type="ChEBI" id="CHEBI:78515"/>
        <dbReference type="ChEBI" id="CHEBI:78516"/>
        <dbReference type="ChEBI" id="CHEBI:456216"/>
    </reaction>
</comment>
<dbReference type="GO" id="GO:0050566">
    <property type="term" value="F:asparaginyl-tRNA synthase (glutamine-hydrolyzing) activity"/>
    <property type="evidence" value="ECO:0007669"/>
    <property type="project" value="RHEA"/>
</dbReference>
<evidence type="ECO:0000256" key="2">
    <source>
        <dbReference type="ARBA" id="ARBA00011123"/>
    </source>
</evidence>
<dbReference type="InterPro" id="IPR004413">
    <property type="entry name" value="GatB"/>
</dbReference>
<sequence>MANYEPTIGLEVHVELKTATKMFCNSKNDPDEKRPNVNICPICLAHPGTLPVPNKKAIEYVLRVGLAVGGTLADYTEFDRKNYFYPDIPKGYQLSQYKYPLVSGGELGGVKLTRIHIEEDTARSIHAEAPRSDLKDAPRSDLGESLIDFNRAGVPLMELVTEPVIHSAKEAVAFARELKLLLSPAYLDVSEANMEKGEMRVEANISVKRSDLKDAPRSDLGATLGTKVEIKNLNSFRAVERAIEFEIKRQTELLEKGEKIIQETRGWDENKEVTFSQRQKETSDDYRYFPDPDIPKLFISQIKEFKNLAETLPELPNAKRERYALEYGIKPEDIETYITNISLGSFFEKTAGLLENDKEIIQTASNLLTSDILGLMAKEPIAITGTQIKFLSSSKKGLSSEMFAGLVVMYKKGEVSSRGAKDILAVMVETGDSPRAIAEDRNLFQKSDEGELAKIIEQVIAENPRQAAEYKAGNEKVLQYLVGQGMKLTAGAGNPSLLAELLKKRF</sequence>
<comment type="similarity">
    <text evidence="1 10">Belongs to the GatB/GatE family. GatB subfamily.</text>
</comment>
<dbReference type="NCBIfam" id="TIGR00133">
    <property type="entry name" value="gatB"/>
    <property type="match status" value="1"/>
</dbReference>
<evidence type="ECO:0000259" key="11">
    <source>
        <dbReference type="SMART" id="SM00845"/>
    </source>
</evidence>
<dbReference type="Gene3D" id="1.10.10.410">
    <property type="match status" value="1"/>
</dbReference>
<dbReference type="SUPFAM" id="SSF89095">
    <property type="entry name" value="GatB/YqeY motif"/>
    <property type="match status" value="2"/>
</dbReference>
<comment type="subunit">
    <text evidence="2 10">Heterotrimer of A, B and C subunits.</text>
</comment>
<comment type="function">
    <text evidence="7 10">Allows the formation of correctly charged Asn-tRNA(Asn) or Gln-tRNA(Gln) through the transamidation of misacylated Asp-tRNA(Asn) or Glu-tRNA(Gln) in organisms which lack either or both of asparaginyl-tRNA or glutaminyl-tRNA synthetases. The reaction takes place in the presence of glutamine and ATP through an activated phospho-Asp-tRNA(Asn) or phospho-Glu-tRNA(Gln).</text>
</comment>
<dbReference type="HAMAP" id="MF_00121">
    <property type="entry name" value="GatB"/>
    <property type="match status" value="1"/>
</dbReference>
<reference evidence="12 13" key="1">
    <citation type="submission" date="2017-09" db="EMBL/GenBank/DDBJ databases">
        <title>Depth-based differentiation of microbial function through sediment-hosted aquifers and enrichment of novel symbionts in the deep terrestrial subsurface.</title>
        <authorList>
            <person name="Probst A.J."/>
            <person name="Ladd B."/>
            <person name="Jarett J.K."/>
            <person name="Geller-Mcgrath D.E."/>
            <person name="Sieber C.M."/>
            <person name="Emerson J.B."/>
            <person name="Anantharaman K."/>
            <person name="Thomas B.C."/>
            <person name="Malmstrom R."/>
            <person name="Stieglmeier M."/>
            <person name="Klingl A."/>
            <person name="Woyke T."/>
            <person name="Ryan C.M."/>
            <person name="Banfield J.F."/>
        </authorList>
    </citation>
    <scope>NUCLEOTIDE SEQUENCE [LARGE SCALE GENOMIC DNA]</scope>
    <source>
        <strain evidence="12">CG10_big_fil_rev_8_21_14_0_10_50_13</strain>
    </source>
</reference>
<dbReference type="GO" id="GO:0005524">
    <property type="term" value="F:ATP binding"/>
    <property type="evidence" value="ECO:0007669"/>
    <property type="project" value="UniProtKB-KW"/>
</dbReference>
<dbReference type="NCBIfam" id="NF004012">
    <property type="entry name" value="PRK05477.1-2"/>
    <property type="match status" value="1"/>
</dbReference>
<dbReference type="InterPro" id="IPR018027">
    <property type="entry name" value="Asn/Gln_amidotransferase"/>
</dbReference>
<dbReference type="PANTHER" id="PTHR11659:SF0">
    <property type="entry name" value="GLUTAMYL-TRNA(GLN) AMIDOTRANSFERASE SUBUNIT B, MITOCHONDRIAL"/>
    <property type="match status" value="1"/>
</dbReference>
<evidence type="ECO:0000256" key="7">
    <source>
        <dbReference type="ARBA" id="ARBA00024799"/>
    </source>
</evidence>
<comment type="caution">
    <text evidence="12">The sequence shown here is derived from an EMBL/GenBank/DDBJ whole genome shotgun (WGS) entry which is preliminary data.</text>
</comment>
<evidence type="ECO:0000313" key="12">
    <source>
        <dbReference type="EMBL" id="PIR45612.1"/>
    </source>
</evidence>
<keyword evidence="6 10" id="KW-0648">Protein biosynthesis</keyword>
<keyword evidence="5 10" id="KW-0067">ATP-binding</keyword>
<dbReference type="FunFam" id="1.10.10.410:FF:000001">
    <property type="entry name" value="Aspartyl/glutamyl-tRNA(Asn/Gln) amidotransferase subunit B"/>
    <property type="match status" value="1"/>
</dbReference>
<dbReference type="InterPro" id="IPR014746">
    <property type="entry name" value="Gln_synth/guanido_kin_cat_dom"/>
</dbReference>
<protein>
    <recommendedName>
        <fullName evidence="10">Aspartyl/glutamyl-tRNA(Asn/Gln) amidotransferase subunit B</fullName>
        <shortName evidence="10">Asp/Glu-ADT subunit B</shortName>
        <ecNumber evidence="10">6.3.5.-</ecNumber>
    </recommendedName>
</protein>
<dbReference type="Pfam" id="PF02637">
    <property type="entry name" value="GatB_Yqey"/>
    <property type="match status" value="1"/>
</dbReference>
<dbReference type="InterPro" id="IPR023168">
    <property type="entry name" value="GatB_Yqey_C_2"/>
</dbReference>
<keyword evidence="12" id="KW-0808">Transferase</keyword>
<organism evidence="12 13">
    <name type="scientific">Candidatus Vogelbacteria bacterium CG10_big_fil_rev_8_21_14_0_10_50_13</name>
    <dbReference type="NCBI Taxonomy" id="1975044"/>
    <lineage>
        <taxon>Bacteria</taxon>
        <taxon>Candidatus Vogeliibacteriota</taxon>
    </lineage>
</organism>
<dbReference type="EC" id="6.3.5.-" evidence="10"/>
<keyword evidence="3 10" id="KW-0436">Ligase</keyword>
<dbReference type="InterPro" id="IPR003789">
    <property type="entry name" value="Asn/Gln_tRNA_amidoTrase-B-like"/>
</dbReference>
<proteinExistence type="inferred from homology"/>
<dbReference type="GO" id="GO:0016740">
    <property type="term" value="F:transferase activity"/>
    <property type="evidence" value="ECO:0007669"/>
    <property type="project" value="UniProtKB-KW"/>
</dbReference>
<dbReference type="InterPro" id="IPR017958">
    <property type="entry name" value="Gln-tRNA_amidoTrfase_suB_CS"/>
</dbReference>
<evidence type="ECO:0000256" key="1">
    <source>
        <dbReference type="ARBA" id="ARBA00005306"/>
    </source>
</evidence>
<keyword evidence="4 10" id="KW-0547">Nucleotide-binding</keyword>
<dbReference type="Proteomes" id="UP000230906">
    <property type="component" value="Unassembled WGS sequence"/>
</dbReference>
<feature type="domain" description="Asn/Gln amidotransferase" evidence="11">
    <location>
        <begin position="345"/>
        <end position="506"/>
    </location>
</feature>
<dbReference type="PANTHER" id="PTHR11659">
    <property type="entry name" value="GLUTAMYL-TRNA GLN AMIDOTRANSFERASE SUBUNIT B MITOCHONDRIAL AND PROKARYOTIC PET112-RELATED"/>
    <property type="match status" value="1"/>
</dbReference>
<dbReference type="GO" id="GO:0070681">
    <property type="term" value="P:glutaminyl-tRNAGln biosynthesis via transamidation"/>
    <property type="evidence" value="ECO:0007669"/>
    <property type="project" value="TreeGrafter"/>
</dbReference>
<dbReference type="InterPro" id="IPR006075">
    <property type="entry name" value="Asn/Gln-tRNA_Trfase_suB/E_cat"/>
</dbReference>
<accession>A0A2H0RGD8</accession>
<evidence type="ECO:0000256" key="6">
    <source>
        <dbReference type="ARBA" id="ARBA00022917"/>
    </source>
</evidence>
<dbReference type="GO" id="GO:0050567">
    <property type="term" value="F:glutaminyl-tRNA synthase (glutamine-hydrolyzing) activity"/>
    <property type="evidence" value="ECO:0007669"/>
    <property type="project" value="UniProtKB-UniRule"/>
</dbReference>
<evidence type="ECO:0000256" key="4">
    <source>
        <dbReference type="ARBA" id="ARBA00022741"/>
    </source>
</evidence>
<comment type="catalytic activity">
    <reaction evidence="9 10">
        <text>L-glutamyl-tRNA(Gln) + L-glutamine + ATP + H2O = L-glutaminyl-tRNA(Gln) + L-glutamate + ADP + phosphate + H(+)</text>
        <dbReference type="Rhea" id="RHEA:17521"/>
        <dbReference type="Rhea" id="RHEA-COMP:9681"/>
        <dbReference type="Rhea" id="RHEA-COMP:9684"/>
        <dbReference type="ChEBI" id="CHEBI:15377"/>
        <dbReference type="ChEBI" id="CHEBI:15378"/>
        <dbReference type="ChEBI" id="CHEBI:29985"/>
        <dbReference type="ChEBI" id="CHEBI:30616"/>
        <dbReference type="ChEBI" id="CHEBI:43474"/>
        <dbReference type="ChEBI" id="CHEBI:58359"/>
        <dbReference type="ChEBI" id="CHEBI:78520"/>
        <dbReference type="ChEBI" id="CHEBI:78521"/>
        <dbReference type="ChEBI" id="CHEBI:456216"/>
    </reaction>
</comment>
<dbReference type="NCBIfam" id="NF004014">
    <property type="entry name" value="PRK05477.1-4"/>
    <property type="match status" value="1"/>
</dbReference>
<dbReference type="GO" id="GO:0006412">
    <property type="term" value="P:translation"/>
    <property type="evidence" value="ECO:0007669"/>
    <property type="project" value="UniProtKB-UniRule"/>
</dbReference>
<name>A0A2H0RGD8_9BACT</name>
<dbReference type="SUPFAM" id="SSF55931">
    <property type="entry name" value="Glutamine synthetase/guanido kinase"/>
    <property type="match status" value="1"/>
</dbReference>
<evidence type="ECO:0000256" key="10">
    <source>
        <dbReference type="HAMAP-Rule" id="MF_00121"/>
    </source>
</evidence>
<dbReference type="Pfam" id="PF02934">
    <property type="entry name" value="GatB_N"/>
    <property type="match status" value="1"/>
</dbReference>
<evidence type="ECO:0000313" key="13">
    <source>
        <dbReference type="Proteomes" id="UP000230906"/>
    </source>
</evidence>
<gene>
    <name evidence="10" type="primary">gatB</name>
    <name evidence="12" type="ORF">COV09_00470</name>
</gene>